<feature type="domain" description="2-thiouridine synthetase TtuA-like N-terminal LIM" evidence="5">
    <location>
        <begin position="48"/>
        <end position="72"/>
    </location>
</feature>
<feature type="binding site" evidence="3">
    <location>
        <position position="214"/>
    </location>
    <ligand>
        <name>ATP</name>
        <dbReference type="ChEBI" id="CHEBI:30616"/>
    </ligand>
</feature>
<dbReference type="NCBIfam" id="TIGR00269">
    <property type="entry name" value="TIGR00269 family protein"/>
    <property type="match status" value="1"/>
</dbReference>
<gene>
    <name evidence="7" type="ORF">SAMN04488694_102170</name>
    <name evidence="6" type="ORF">SAMN05192552_1001179</name>
</gene>
<dbReference type="InterPro" id="IPR056369">
    <property type="entry name" value="CTU1-like_ATP-bd"/>
</dbReference>
<feature type="binding site" evidence="3">
    <location>
        <position position="219"/>
    </location>
    <ligand>
        <name>ATP</name>
        <dbReference type="ChEBI" id="CHEBI:30616"/>
    </ligand>
</feature>
<dbReference type="InterPro" id="IPR011063">
    <property type="entry name" value="TilS/TtcA_N"/>
</dbReference>
<reference evidence="7" key="2">
    <citation type="submission" date="2016-10" db="EMBL/GenBank/DDBJ databases">
        <authorList>
            <person name="de Groot N.N."/>
        </authorList>
    </citation>
    <scope>NUCLEOTIDE SEQUENCE [LARGE SCALE GENOMIC DNA]</scope>
    <source>
        <strain evidence="7">CDM_6</strain>
    </source>
</reference>
<dbReference type="GO" id="GO:0000049">
    <property type="term" value="F:tRNA binding"/>
    <property type="evidence" value="ECO:0007669"/>
    <property type="project" value="InterPro"/>
</dbReference>
<feature type="binding site" evidence="2">
    <location>
        <position position="357"/>
    </location>
    <ligand>
        <name>Zn(2+)</name>
        <dbReference type="ChEBI" id="CHEBI:29105"/>
        <label>2</label>
    </ligand>
</feature>
<dbReference type="GO" id="GO:0005524">
    <property type="term" value="F:ATP binding"/>
    <property type="evidence" value="ECO:0007669"/>
    <property type="project" value="UniProtKB-KW"/>
</dbReference>
<dbReference type="PANTHER" id="PTHR11807:SF12">
    <property type="entry name" value="CYTOPLASMIC TRNA 2-THIOLATION PROTEIN 1"/>
    <property type="match status" value="1"/>
</dbReference>
<dbReference type="InterPro" id="IPR035107">
    <property type="entry name" value="tRNA_thiolation_TtcA_Ctu1"/>
</dbReference>
<feature type="binding site" evidence="3">
    <location>
        <position position="110"/>
    </location>
    <ligand>
        <name>ATP</name>
        <dbReference type="ChEBI" id="CHEBI:30616"/>
    </ligand>
</feature>
<feature type="binding site" evidence="2">
    <location>
        <position position="51"/>
    </location>
    <ligand>
        <name>Zn(2+)</name>
        <dbReference type="ChEBI" id="CHEBI:29105"/>
        <label>1</label>
    </ligand>
</feature>
<reference evidence="8 9" key="1">
    <citation type="submission" date="2016-10" db="EMBL/GenBank/DDBJ databases">
        <authorList>
            <person name="Varghese N."/>
            <person name="Submissions S."/>
        </authorList>
    </citation>
    <scope>NUCLEOTIDE SEQUENCE [LARGE SCALE GENOMIC DNA]</scope>
    <source>
        <strain evidence="6 9">CDM_1</strain>
        <strain evidence="8">CDM_6</strain>
    </source>
</reference>
<organism evidence="6 9">
    <name type="scientific">Natrinema hispanicum</name>
    <dbReference type="NCBI Taxonomy" id="392421"/>
    <lineage>
        <taxon>Archaea</taxon>
        <taxon>Methanobacteriati</taxon>
        <taxon>Methanobacteriota</taxon>
        <taxon>Stenosarchaea group</taxon>
        <taxon>Halobacteria</taxon>
        <taxon>Halobacteriales</taxon>
        <taxon>Natrialbaceae</taxon>
        <taxon>Natrinema</taxon>
    </lineage>
</organism>
<dbReference type="GO" id="GO:0046872">
    <property type="term" value="F:metal ion binding"/>
    <property type="evidence" value="ECO:0007669"/>
    <property type="project" value="UniProtKB-KW"/>
</dbReference>
<dbReference type="Gene3D" id="3.40.50.620">
    <property type="entry name" value="HUPs"/>
    <property type="match status" value="1"/>
</dbReference>
<evidence type="ECO:0000313" key="6">
    <source>
        <dbReference type="EMBL" id="SDC02963.1"/>
    </source>
</evidence>
<dbReference type="InterPro" id="IPR014729">
    <property type="entry name" value="Rossmann-like_a/b/a_fold"/>
</dbReference>
<evidence type="ECO:0000259" key="4">
    <source>
        <dbReference type="Pfam" id="PF01171"/>
    </source>
</evidence>
<evidence type="ECO:0000313" key="8">
    <source>
        <dbReference type="Proteomes" id="UP000199320"/>
    </source>
</evidence>
<keyword evidence="2" id="KW-0862">Zinc</keyword>
<keyword evidence="3" id="KW-0547">Nucleotide-binding</keyword>
<dbReference type="PANTHER" id="PTHR11807">
    <property type="entry name" value="ATPASES OF THE PP SUPERFAMILY-RELATED"/>
    <property type="match status" value="1"/>
</dbReference>
<evidence type="ECO:0000313" key="7">
    <source>
        <dbReference type="EMBL" id="SES87115.1"/>
    </source>
</evidence>
<dbReference type="EMBL" id="FOIC01000002">
    <property type="protein sequence ID" value="SES87115.1"/>
    <property type="molecule type" value="Genomic_DNA"/>
</dbReference>
<keyword evidence="8" id="KW-1185">Reference proteome</keyword>
<feature type="binding site" evidence="2">
    <location>
        <position position="342"/>
    </location>
    <ligand>
        <name>Zn(2+)</name>
        <dbReference type="ChEBI" id="CHEBI:29105"/>
        <label>2</label>
    </ligand>
</feature>
<dbReference type="GO" id="GO:0002143">
    <property type="term" value="P:tRNA wobble position uridine thiolation"/>
    <property type="evidence" value="ECO:0007669"/>
    <property type="project" value="TreeGrafter"/>
</dbReference>
<feature type="binding site" evidence="2">
    <location>
        <position position="345"/>
    </location>
    <ligand>
        <name>Zn(2+)</name>
        <dbReference type="ChEBI" id="CHEBI:29105"/>
        <label>2</label>
    </ligand>
</feature>
<dbReference type="SUPFAM" id="SSF52402">
    <property type="entry name" value="Adenine nucleotide alpha hydrolases-like"/>
    <property type="match status" value="1"/>
</dbReference>
<dbReference type="Proteomes" id="UP000324021">
    <property type="component" value="Unassembled WGS sequence"/>
</dbReference>
<name>A0A1G6I9A9_9EURY</name>
<dbReference type="EMBL" id="FMZP01000001">
    <property type="protein sequence ID" value="SDC02963.1"/>
    <property type="molecule type" value="Genomic_DNA"/>
</dbReference>
<dbReference type="CDD" id="cd01713">
    <property type="entry name" value="CTU1-like"/>
    <property type="match status" value="1"/>
</dbReference>
<dbReference type="InterPro" id="IPR000541">
    <property type="entry name" value="Ncs6/Tuc1/Ctu1"/>
</dbReference>
<dbReference type="AlphaFoldDB" id="A0A1G6I9A9"/>
<dbReference type="Pfam" id="PF22082">
    <property type="entry name" value="TtuA_LIM_N"/>
    <property type="match status" value="1"/>
</dbReference>
<dbReference type="NCBIfam" id="NF047749">
    <property type="entry name" value="tRNAThiolNcsA"/>
    <property type="match status" value="1"/>
</dbReference>
<dbReference type="GO" id="GO:0016740">
    <property type="term" value="F:transferase activity"/>
    <property type="evidence" value="ECO:0007669"/>
    <property type="project" value="UniProtKB-KW"/>
</dbReference>
<evidence type="ECO:0000259" key="5">
    <source>
        <dbReference type="Pfam" id="PF22082"/>
    </source>
</evidence>
<evidence type="ECO:0000313" key="9">
    <source>
        <dbReference type="Proteomes" id="UP000324021"/>
    </source>
</evidence>
<keyword evidence="2" id="KW-0479">Metal-binding</keyword>
<evidence type="ECO:0000256" key="3">
    <source>
        <dbReference type="PIRSR" id="PIRSR004976-51"/>
    </source>
</evidence>
<dbReference type="GO" id="GO:0002144">
    <property type="term" value="C:cytosolic tRNA wobble base thiouridylase complex"/>
    <property type="evidence" value="ECO:0007669"/>
    <property type="project" value="TreeGrafter"/>
</dbReference>
<feature type="binding site" evidence="2">
    <location>
        <position position="70"/>
    </location>
    <ligand>
        <name>Zn(2+)</name>
        <dbReference type="ChEBI" id="CHEBI:29105"/>
        <label>1</label>
    </ligand>
</feature>
<protein>
    <submittedName>
        <fullName evidence="6">TIGR00269 family protein</fullName>
    </submittedName>
</protein>
<accession>A0A1G6I9A9</accession>
<dbReference type="InterPro" id="IPR054306">
    <property type="entry name" value="TtuA-like_LIM_N"/>
</dbReference>
<keyword evidence="3" id="KW-0067">ATP-binding</keyword>
<keyword evidence="1" id="KW-0808">Transferase</keyword>
<feature type="binding site" evidence="2">
    <location>
        <position position="48"/>
    </location>
    <ligand>
        <name>Zn(2+)</name>
        <dbReference type="ChEBI" id="CHEBI:29105"/>
        <label>1</label>
    </ligand>
</feature>
<sequence length="364" mass="40310">MLLSSSLSKLVFIVISGPDAVGSRGCCGDAQETKRTYASDGNAFAMDCNRCEEEAIMHAAYSGAHLCADHFRESVEKRVRRRVRRDDLVPHDVTPENPQTWVIGLSGGKDSVVLTKILHDTFAADPRIELVGLTIHEGIEGYRDKSLEACVDLTDDLGIRHEVVSYEEEFGVRMDDVVEDDPENMAACAYCGVFRRDLLSKYADELEADLLLTGHNLDDEAQSALMNFLEGDVEQMAKHFDASLGPLSERDEQDEFVPRAKPLRDVPEKEVALYAHVNDLPAHITECPHSSEAYRGEIQQLLYGLEENHPGTRHSILSGYEELAGILSDEFSGDDGADLQECVECGSTTTREVCRKCSLLESLV</sequence>
<dbReference type="Pfam" id="PF01171">
    <property type="entry name" value="ATP_bind_3"/>
    <property type="match status" value="1"/>
</dbReference>
<feature type="binding site" evidence="3">
    <location>
        <begin position="104"/>
        <end position="106"/>
    </location>
    <ligand>
        <name>ATP</name>
        <dbReference type="ChEBI" id="CHEBI:30616"/>
    </ligand>
</feature>
<feature type="domain" description="tRNA(Ile)-lysidine/2-thiocytidine synthase N-terminal" evidence="4">
    <location>
        <begin position="101"/>
        <end position="237"/>
    </location>
</feature>
<dbReference type="Proteomes" id="UP000199320">
    <property type="component" value="Unassembled WGS sequence"/>
</dbReference>
<feature type="binding site" evidence="2">
    <location>
        <position position="354"/>
    </location>
    <ligand>
        <name>Zn(2+)</name>
        <dbReference type="ChEBI" id="CHEBI:29105"/>
        <label>2</label>
    </ligand>
</feature>
<proteinExistence type="predicted"/>
<dbReference type="PIRSF" id="PIRSF004976">
    <property type="entry name" value="ATPase_YdaO"/>
    <property type="match status" value="1"/>
</dbReference>
<feature type="binding site" evidence="3">
    <location>
        <position position="135"/>
    </location>
    <ligand>
        <name>ATP</name>
        <dbReference type="ChEBI" id="CHEBI:30616"/>
    </ligand>
</feature>
<dbReference type="STRING" id="392421.SAMN04488694_102170"/>
<feature type="binding site" evidence="2">
    <location>
        <position position="67"/>
    </location>
    <ligand>
        <name>Zn(2+)</name>
        <dbReference type="ChEBI" id="CHEBI:29105"/>
        <label>1</label>
    </ligand>
</feature>
<evidence type="ECO:0000256" key="1">
    <source>
        <dbReference type="ARBA" id="ARBA00022679"/>
    </source>
</evidence>
<evidence type="ECO:0000256" key="2">
    <source>
        <dbReference type="PIRSR" id="PIRSR004976-50"/>
    </source>
</evidence>